<accession>A0A1M4U5L3</accession>
<keyword evidence="6" id="KW-0540">Nuclease</keyword>
<comment type="subunit">
    <text evidence="2">Heterodimer of SbcC and SbcD.</text>
</comment>
<dbReference type="InterPro" id="IPR027417">
    <property type="entry name" value="P-loop_NTPase"/>
</dbReference>
<name>A0A1M4U5L3_9FIRM</name>
<dbReference type="AlphaFoldDB" id="A0A1M4U5L3"/>
<feature type="coiled-coil region" evidence="4">
    <location>
        <begin position="645"/>
        <end position="693"/>
    </location>
</feature>
<evidence type="ECO:0000313" key="6">
    <source>
        <dbReference type="EMBL" id="SHE51975.1"/>
    </source>
</evidence>
<feature type="coiled-coil region" evidence="4">
    <location>
        <begin position="439"/>
        <end position="480"/>
    </location>
</feature>
<dbReference type="Gene3D" id="3.40.50.300">
    <property type="entry name" value="P-loop containing nucleotide triphosphate hydrolases"/>
    <property type="match status" value="2"/>
</dbReference>
<dbReference type="RefSeq" id="WP_073235449.1">
    <property type="nucleotide sequence ID" value="NZ_FQUY01000002.1"/>
</dbReference>
<keyword evidence="6" id="KW-0378">Hydrolase</keyword>
<dbReference type="GO" id="GO:0016887">
    <property type="term" value="F:ATP hydrolysis activity"/>
    <property type="evidence" value="ECO:0007669"/>
    <property type="project" value="InterPro"/>
</dbReference>
<dbReference type="GO" id="GO:0004527">
    <property type="term" value="F:exonuclease activity"/>
    <property type="evidence" value="ECO:0007669"/>
    <property type="project" value="UniProtKB-KW"/>
</dbReference>
<dbReference type="STRING" id="1121429.SAMN02745133_00589"/>
<dbReference type="Proteomes" id="UP000184148">
    <property type="component" value="Unassembled WGS sequence"/>
</dbReference>
<evidence type="ECO:0000313" key="7">
    <source>
        <dbReference type="Proteomes" id="UP000184148"/>
    </source>
</evidence>
<evidence type="ECO:0000256" key="3">
    <source>
        <dbReference type="ARBA" id="ARBA00013368"/>
    </source>
</evidence>
<gene>
    <name evidence="6" type="ORF">SAMN02745133_00589</name>
</gene>
<keyword evidence="7" id="KW-1185">Reference proteome</keyword>
<organism evidence="6 7">
    <name type="scientific">Desulforamulus putei DSM 12395</name>
    <dbReference type="NCBI Taxonomy" id="1121429"/>
    <lineage>
        <taxon>Bacteria</taxon>
        <taxon>Bacillati</taxon>
        <taxon>Bacillota</taxon>
        <taxon>Clostridia</taxon>
        <taxon>Eubacteriales</taxon>
        <taxon>Peptococcaceae</taxon>
        <taxon>Desulforamulus</taxon>
    </lineage>
</organism>
<dbReference type="InterPro" id="IPR038729">
    <property type="entry name" value="Rad50/SbcC_AAA"/>
</dbReference>
<sequence>MWIQKIRLKNIKSYGEGDSGQGITVHLEPGINRIAGKNGAGKSTLIEAIGYALFDAEPVRGNARMAKNTYLLRNGSKSGEIDVWVWHQDCLYRVERDVGNGGRRWKVVREDDDFIEAEGDQEVRAFLANLAGVDKPERLAEVFHSLLGVKQGRFTLPFDLKPGDAKNHFDPLLDVDIFRQCFDYLKQPCDEIRQDIANQRSVISGLEGQIAQLEDAPAKLEEGLKQRAALELLVEQCRERLAGAARDLAKYDLLLNQYQTAMLKVGEAKGKTEQARAEVNVASARVEEARRAAEILGQTREDYQAFTMLEKQISHLEKQRATRDSLHKKLTSLQKEETALTRDLEARRLEAARDRESAVSKDREYQERLAAWQQQVSRYEAGEADALRAKERAAELKNCLVQVVEWLRAMSAVNKPAIDQLAEMEQTLHFIDNQIPGQVAQAKEQLEQAEVRERACRDLLERTKQDKAILEQQLERLSSGRCPLLGTACSQFDPNKAREDLALLNLKIKAAAEEHQEKLRLVAEARAQLEKWLALEREQVEKQARVRQLGKSIAGLYHQLEDPAGRVAAEKLVLELKTGEKPPRLKGLEATGEFDAAAYRAAVQEMKDLQMSVYRCFQTWKPVVEEQYNAAQENMTMRVARRKELDAEDRALQALARDIELLLQRSEEAARKAADLAASVADIQQQIQELEHTLQPFAGLDEKLAAANRLKGRHLPGYTKYLQNQPVAEKIQEYLDRLEQCKSSLREAEAELAVAEQNFKAAEAAYNPDQHKELKDAHARANLDLGEATSKLDEAVRAVEEQMQRVQRLNRLHRQRDEQVKELLRLQAQETILEKARHVLKNAQEPVARNLTSRVAAQAQAIYNSMSNEAAQFHWRSGDYCLTVTTVSGEKRFASLSGGQQMKAALAMQLALVKEFSAAGFCAFDEPTYGLDTESRVMLAEAISKAQQECKFEQLLLVSHDQAFDDKVEHALHLNYSPVEGTKLLVME</sequence>
<protein>
    <recommendedName>
        <fullName evidence="3">Nuclease SbcCD subunit C</fullName>
    </recommendedName>
</protein>
<reference evidence="7" key="1">
    <citation type="submission" date="2016-11" db="EMBL/GenBank/DDBJ databases">
        <authorList>
            <person name="Varghese N."/>
            <person name="Submissions S."/>
        </authorList>
    </citation>
    <scope>NUCLEOTIDE SEQUENCE [LARGE SCALE GENOMIC DNA]</scope>
    <source>
        <strain evidence="7">DSM 12395</strain>
    </source>
</reference>
<feature type="coiled-coil region" evidence="4">
    <location>
        <begin position="731"/>
        <end position="829"/>
    </location>
</feature>
<feature type="domain" description="Rad50/SbcC-type AAA" evidence="5">
    <location>
        <begin position="5"/>
        <end position="229"/>
    </location>
</feature>
<proteinExistence type="inferred from homology"/>
<evidence type="ECO:0000256" key="1">
    <source>
        <dbReference type="ARBA" id="ARBA00006930"/>
    </source>
</evidence>
<dbReference type="PANTHER" id="PTHR32114:SF2">
    <property type="entry name" value="ABC TRANSPORTER ABCH.3"/>
    <property type="match status" value="1"/>
</dbReference>
<dbReference type="PANTHER" id="PTHR32114">
    <property type="entry name" value="ABC TRANSPORTER ABCH.3"/>
    <property type="match status" value="1"/>
</dbReference>
<dbReference type="GO" id="GO:0006302">
    <property type="term" value="P:double-strand break repair"/>
    <property type="evidence" value="ECO:0007669"/>
    <property type="project" value="InterPro"/>
</dbReference>
<keyword evidence="6" id="KW-0269">Exonuclease</keyword>
<comment type="similarity">
    <text evidence="1">Belongs to the SMC family. SbcC subfamily.</text>
</comment>
<dbReference type="EMBL" id="FQUY01000002">
    <property type="protein sequence ID" value="SHE51975.1"/>
    <property type="molecule type" value="Genomic_DNA"/>
</dbReference>
<dbReference type="Pfam" id="PF13476">
    <property type="entry name" value="AAA_23"/>
    <property type="match status" value="1"/>
</dbReference>
<evidence type="ECO:0000256" key="2">
    <source>
        <dbReference type="ARBA" id="ARBA00011322"/>
    </source>
</evidence>
<dbReference type="SUPFAM" id="SSF52540">
    <property type="entry name" value="P-loop containing nucleoside triphosphate hydrolases"/>
    <property type="match status" value="1"/>
</dbReference>
<evidence type="ECO:0000259" key="5">
    <source>
        <dbReference type="Pfam" id="PF13476"/>
    </source>
</evidence>
<dbReference type="OrthoDB" id="9795626at2"/>
<keyword evidence="4" id="KW-0175">Coiled coil</keyword>
<evidence type="ECO:0000256" key="4">
    <source>
        <dbReference type="SAM" id="Coils"/>
    </source>
</evidence>